<keyword evidence="1" id="KW-1133">Transmembrane helix</keyword>
<dbReference type="GeneID" id="117645457"/>
<dbReference type="AlphaFoldDB" id="A0A6P8YWC0"/>
<name>A0A6P8YWC0_THRPL</name>
<proteinExistence type="predicted"/>
<accession>A0A6P8YWC0</accession>
<evidence type="ECO:0000313" key="2">
    <source>
        <dbReference type="Proteomes" id="UP000515158"/>
    </source>
</evidence>
<protein>
    <submittedName>
        <fullName evidence="3">Uncharacterized protein LOC117645457</fullName>
    </submittedName>
</protein>
<sequence>MEASVGTFGGVAFLQSLLGVQGPWFVGGILGLVPIIWGVVIILRFIAFCILSQRLCKSHSRILDTFYGYQSQNPSIPNRTKGEVQIQILDQNSTWVQLQVLD</sequence>
<organism evidence="3">
    <name type="scientific">Thrips palmi</name>
    <name type="common">Melon thrips</name>
    <dbReference type="NCBI Taxonomy" id="161013"/>
    <lineage>
        <taxon>Eukaryota</taxon>
        <taxon>Metazoa</taxon>
        <taxon>Ecdysozoa</taxon>
        <taxon>Arthropoda</taxon>
        <taxon>Hexapoda</taxon>
        <taxon>Insecta</taxon>
        <taxon>Pterygota</taxon>
        <taxon>Neoptera</taxon>
        <taxon>Paraneoptera</taxon>
        <taxon>Thysanoptera</taxon>
        <taxon>Terebrantia</taxon>
        <taxon>Thripoidea</taxon>
        <taxon>Thripidae</taxon>
        <taxon>Thrips</taxon>
    </lineage>
</organism>
<keyword evidence="1" id="KW-0472">Membrane</keyword>
<keyword evidence="1" id="KW-0812">Transmembrane</keyword>
<evidence type="ECO:0000313" key="3">
    <source>
        <dbReference type="RefSeq" id="XP_034241556.1"/>
    </source>
</evidence>
<dbReference type="InParanoid" id="A0A6P8YWC0"/>
<reference evidence="3" key="1">
    <citation type="submission" date="2025-08" db="UniProtKB">
        <authorList>
            <consortium name="RefSeq"/>
        </authorList>
    </citation>
    <scope>IDENTIFICATION</scope>
    <source>
        <tissue evidence="3">Total insect</tissue>
    </source>
</reference>
<feature type="transmembrane region" description="Helical" evidence="1">
    <location>
        <begin position="29"/>
        <end position="51"/>
    </location>
</feature>
<dbReference type="Proteomes" id="UP000515158">
    <property type="component" value="Unplaced"/>
</dbReference>
<dbReference type="RefSeq" id="XP_034241556.1">
    <property type="nucleotide sequence ID" value="XM_034385665.1"/>
</dbReference>
<keyword evidence="2" id="KW-1185">Reference proteome</keyword>
<gene>
    <name evidence="3" type="primary">LOC117645457</name>
</gene>
<evidence type="ECO:0000256" key="1">
    <source>
        <dbReference type="SAM" id="Phobius"/>
    </source>
</evidence>
<dbReference type="KEGG" id="tpal:117645457"/>